<keyword evidence="6" id="KW-0949">S-adenosyl-L-methionine</keyword>
<evidence type="ECO:0000256" key="7">
    <source>
        <dbReference type="ARBA" id="ARBA00022694"/>
    </source>
</evidence>
<protein>
    <recommendedName>
        <fullName evidence="3">tRNA (guanine(46)-N(7))-methyltransferase</fullName>
        <ecNumber evidence="3">2.1.1.33</ecNumber>
    </recommendedName>
</protein>
<gene>
    <name evidence="8" type="ORF">AX660_06570</name>
</gene>
<comment type="caution">
    <text evidence="8">The sequence shown here is derived from an EMBL/GenBank/DDBJ whole genome shotgun (WGS) entry which is preliminary data.</text>
</comment>
<evidence type="ECO:0000313" key="8">
    <source>
        <dbReference type="EMBL" id="KXI29701.1"/>
    </source>
</evidence>
<dbReference type="InterPro" id="IPR003358">
    <property type="entry name" value="tRNA_(Gua-N-7)_MeTrfase_Trmb"/>
</dbReference>
<sequence>MHKAPRSIETNQTGINTNLTKVVTKYLNSNSKKPFSEHSLTAINTIKQWLGDWQGELIFDSCCGVGESTVAIALAHPNAKIIGIDKSIARLDKHPAYAAKLTNYLIIRADLNDLWRLAVLEGWHLTKHYLLYPNPYPKSSQLQNRWYASAALPDLLKLGGLLEVRSNWKLYIEEFSFALHLAKVTAEVQQYNAEQAMTPFERKYWGSGQSSWQLIANLKQD</sequence>
<keyword evidence="9" id="KW-1185">Reference proteome</keyword>
<dbReference type="AlphaFoldDB" id="A0A136A390"/>
<dbReference type="GO" id="GO:0008176">
    <property type="term" value="F:tRNA (guanine(46)-N7)-methyltransferase activity"/>
    <property type="evidence" value="ECO:0007669"/>
    <property type="project" value="UniProtKB-EC"/>
</dbReference>
<dbReference type="Pfam" id="PF02390">
    <property type="entry name" value="Methyltransf_4"/>
    <property type="match status" value="1"/>
</dbReference>
<dbReference type="SUPFAM" id="SSF53335">
    <property type="entry name" value="S-adenosyl-L-methionine-dependent methyltransferases"/>
    <property type="match status" value="1"/>
</dbReference>
<dbReference type="PROSITE" id="PS51625">
    <property type="entry name" value="SAM_MT_TRMB"/>
    <property type="match status" value="1"/>
</dbReference>
<evidence type="ECO:0000256" key="1">
    <source>
        <dbReference type="ARBA" id="ARBA00000142"/>
    </source>
</evidence>
<dbReference type="STRING" id="1799789.AX660_06570"/>
<name>A0A136A390_9ALTE</name>
<evidence type="ECO:0000256" key="5">
    <source>
        <dbReference type="ARBA" id="ARBA00022679"/>
    </source>
</evidence>
<comment type="function">
    <text evidence="2">Catalyzes the formation of N(7)-methylguanine at position 46 (m7G46) in tRNA.</text>
</comment>
<accession>A0A136A390</accession>
<keyword evidence="7" id="KW-0819">tRNA processing</keyword>
<dbReference type="OrthoDB" id="9809889at2"/>
<dbReference type="PANTHER" id="PTHR23417">
    <property type="entry name" value="3-DEOXY-D-MANNO-OCTULOSONIC-ACID TRANSFERASE/TRNA GUANINE-N 7 - -METHYLTRANSFERASE"/>
    <property type="match status" value="1"/>
</dbReference>
<dbReference type="EMBL" id="LSNE01000003">
    <property type="protein sequence ID" value="KXI29701.1"/>
    <property type="molecule type" value="Genomic_DNA"/>
</dbReference>
<dbReference type="EC" id="2.1.1.33" evidence="3"/>
<evidence type="ECO:0000256" key="2">
    <source>
        <dbReference type="ARBA" id="ARBA00003015"/>
    </source>
</evidence>
<dbReference type="Proteomes" id="UP000070299">
    <property type="component" value="Unassembled WGS sequence"/>
</dbReference>
<comment type="catalytic activity">
    <reaction evidence="1">
        <text>guanosine(46) in tRNA + S-adenosyl-L-methionine = N(7)-methylguanosine(46) in tRNA + S-adenosyl-L-homocysteine</text>
        <dbReference type="Rhea" id="RHEA:42708"/>
        <dbReference type="Rhea" id="RHEA-COMP:10188"/>
        <dbReference type="Rhea" id="RHEA-COMP:10189"/>
        <dbReference type="ChEBI" id="CHEBI:57856"/>
        <dbReference type="ChEBI" id="CHEBI:59789"/>
        <dbReference type="ChEBI" id="CHEBI:74269"/>
        <dbReference type="ChEBI" id="CHEBI:74480"/>
        <dbReference type="EC" id="2.1.1.33"/>
    </reaction>
</comment>
<dbReference type="Gene3D" id="3.40.50.150">
    <property type="entry name" value="Vaccinia Virus protein VP39"/>
    <property type="match status" value="1"/>
</dbReference>
<proteinExistence type="predicted"/>
<evidence type="ECO:0000256" key="3">
    <source>
        <dbReference type="ARBA" id="ARBA00011977"/>
    </source>
</evidence>
<evidence type="ECO:0000256" key="4">
    <source>
        <dbReference type="ARBA" id="ARBA00022603"/>
    </source>
</evidence>
<keyword evidence="5 8" id="KW-0808">Transferase</keyword>
<organism evidence="8 9">
    <name type="scientific">Paraglaciecola hydrolytica</name>
    <dbReference type="NCBI Taxonomy" id="1799789"/>
    <lineage>
        <taxon>Bacteria</taxon>
        <taxon>Pseudomonadati</taxon>
        <taxon>Pseudomonadota</taxon>
        <taxon>Gammaproteobacteria</taxon>
        <taxon>Alteromonadales</taxon>
        <taxon>Alteromonadaceae</taxon>
        <taxon>Paraglaciecola</taxon>
    </lineage>
</organism>
<dbReference type="PANTHER" id="PTHR23417:SF14">
    <property type="entry name" value="PENTACOTRIPEPTIDE-REPEAT REGION OF PRORP DOMAIN-CONTAINING PROTEIN"/>
    <property type="match status" value="1"/>
</dbReference>
<evidence type="ECO:0000256" key="6">
    <source>
        <dbReference type="ARBA" id="ARBA00022691"/>
    </source>
</evidence>
<reference evidence="9" key="1">
    <citation type="submission" date="2016-02" db="EMBL/GenBank/DDBJ databases">
        <authorList>
            <person name="Schultz-Johansen M."/>
            <person name="Glaring M.A."/>
            <person name="Bech P.K."/>
            <person name="Stougaard P."/>
        </authorList>
    </citation>
    <scope>NUCLEOTIDE SEQUENCE [LARGE SCALE GENOMIC DNA]</scope>
    <source>
        <strain evidence="9">S66</strain>
    </source>
</reference>
<dbReference type="RefSeq" id="WP_068372656.1">
    <property type="nucleotide sequence ID" value="NZ_LSNE01000003.1"/>
</dbReference>
<evidence type="ECO:0000313" key="9">
    <source>
        <dbReference type="Proteomes" id="UP000070299"/>
    </source>
</evidence>
<keyword evidence="4 8" id="KW-0489">Methyltransferase</keyword>
<dbReference type="GO" id="GO:0043527">
    <property type="term" value="C:tRNA methyltransferase complex"/>
    <property type="evidence" value="ECO:0007669"/>
    <property type="project" value="TreeGrafter"/>
</dbReference>
<dbReference type="InterPro" id="IPR029063">
    <property type="entry name" value="SAM-dependent_MTases_sf"/>
</dbReference>